<dbReference type="EnsemblPlants" id="TuG1812G0200000066.01.T01">
    <property type="protein sequence ID" value="TuG1812G0200000066.01.T01.cds265592"/>
    <property type="gene ID" value="TuG1812G0200000066.01"/>
</dbReference>
<dbReference type="PANTHER" id="PTHR47986:SF1">
    <property type="entry name" value="OS04G0685900 PROTEIN"/>
    <property type="match status" value="1"/>
</dbReference>
<dbReference type="InterPro" id="IPR000719">
    <property type="entry name" value="Prot_kinase_dom"/>
</dbReference>
<dbReference type="GO" id="GO:0016020">
    <property type="term" value="C:membrane"/>
    <property type="evidence" value="ECO:0007669"/>
    <property type="project" value="UniProtKB-SubCell"/>
</dbReference>
<evidence type="ECO:0000256" key="4">
    <source>
        <dbReference type="ARBA" id="ARBA00022679"/>
    </source>
</evidence>
<dbReference type="PROSITE" id="PS50011">
    <property type="entry name" value="PROTEIN_KINASE_DOM"/>
    <property type="match status" value="1"/>
</dbReference>
<reference evidence="19" key="1">
    <citation type="journal article" date="2013" name="Nature">
        <title>Draft genome of the wheat A-genome progenitor Triticum urartu.</title>
        <authorList>
            <person name="Ling H.Q."/>
            <person name="Zhao S."/>
            <person name="Liu D."/>
            <person name="Wang J."/>
            <person name="Sun H."/>
            <person name="Zhang C."/>
            <person name="Fan H."/>
            <person name="Li D."/>
            <person name="Dong L."/>
            <person name="Tao Y."/>
            <person name="Gao C."/>
            <person name="Wu H."/>
            <person name="Li Y."/>
            <person name="Cui Y."/>
            <person name="Guo X."/>
            <person name="Zheng S."/>
            <person name="Wang B."/>
            <person name="Yu K."/>
            <person name="Liang Q."/>
            <person name="Yang W."/>
            <person name="Lou X."/>
            <person name="Chen J."/>
            <person name="Feng M."/>
            <person name="Jian J."/>
            <person name="Zhang X."/>
            <person name="Luo G."/>
            <person name="Jiang Y."/>
            <person name="Liu J."/>
            <person name="Wang Z."/>
            <person name="Sha Y."/>
            <person name="Zhang B."/>
            <person name="Wu H."/>
            <person name="Tang D."/>
            <person name="Shen Q."/>
            <person name="Xue P."/>
            <person name="Zou S."/>
            <person name="Wang X."/>
            <person name="Liu X."/>
            <person name="Wang F."/>
            <person name="Yang Y."/>
            <person name="An X."/>
            <person name="Dong Z."/>
            <person name="Zhang K."/>
            <person name="Zhang X."/>
            <person name="Luo M.C."/>
            <person name="Dvorak J."/>
            <person name="Tong Y."/>
            <person name="Wang J."/>
            <person name="Yang H."/>
            <person name="Li Z."/>
            <person name="Wang D."/>
            <person name="Zhang A."/>
            <person name="Wang J."/>
        </authorList>
    </citation>
    <scope>NUCLEOTIDE SEQUENCE</scope>
    <source>
        <strain evidence="19">cv. G1812</strain>
    </source>
</reference>
<evidence type="ECO:0000256" key="11">
    <source>
        <dbReference type="ARBA" id="ARBA00022989"/>
    </source>
</evidence>
<keyword evidence="10 15" id="KW-0067">ATP-binding</keyword>
<dbReference type="InterPro" id="IPR008271">
    <property type="entry name" value="Ser/Thr_kinase_AS"/>
</dbReference>
<feature type="domain" description="Protein kinase" evidence="17">
    <location>
        <begin position="14"/>
        <end position="162"/>
    </location>
</feature>
<dbReference type="Proteomes" id="UP000015106">
    <property type="component" value="Chromosome 2"/>
</dbReference>
<dbReference type="FunFam" id="3.30.200.20:FF:000039">
    <property type="entry name" value="receptor-like protein kinase FERONIA"/>
    <property type="match status" value="1"/>
</dbReference>
<dbReference type="Gramene" id="TuG1812G0200000066.01.T01">
    <property type="protein sequence ID" value="TuG1812G0200000066.01.T01.cds265592"/>
    <property type="gene ID" value="TuG1812G0200000066.01"/>
</dbReference>
<dbReference type="InterPro" id="IPR001245">
    <property type="entry name" value="Ser-Thr/Tyr_kinase_cat_dom"/>
</dbReference>
<accession>A0A8R7TBG2</accession>
<evidence type="ECO:0000256" key="1">
    <source>
        <dbReference type="ARBA" id="ARBA00004167"/>
    </source>
</evidence>
<evidence type="ECO:0000259" key="17">
    <source>
        <dbReference type="PROSITE" id="PS50011"/>
    </source>
</evidence>
<dbReference type="SUPFAM" id="SSF56112">
    <property type="entry name" value="Protein kinase-like (PK-like)"/>
    <property type="match status" value="1"/>
</dbReference>
<evidence type="ECO:0000256" key="14">
    <source>
        <dbReference type="ARBA" id="ARBA00023180"/>
    </source>
</evidence>
<dbReference type="PANTHER" id="PTHR47986">
    <property type="entry name" value="OSJNBA0070M12.3 PROTEIN"/>
    <property type="match status" value="1"/>
</dbReference>
<evidence type="ECO:0000256" key="5">
    <source>
        <dbReference type="ARBA" id="ARBA00022692"/>
    </source>
</evidence>
<reference evidence="18" key="2">
    <citation type="submission" date="2018-03" db="EMBL/GenBank/DDBJ databases">
        <title>The Triticum urartu genome reveals the dynamic nature of wheat genome evolution.</title>
        <authorList>
            <person name="Ling H."/>
            <person name="Ma B."/>
            <person name="Shi X."/>
            <person name="Liu H."/>
            <person name="Dong L."/>
            <person name="Sun H."/>
            <person name="Cao Y."/>
            <person name="Gao Q."/>
            <person name="Zheng S."/>
            <person name="Li Y."/>
            <person name="Yu Y."/>
            <person name="Du H."/>
            <person name="Qi M."/>
            <person name="Li Y."/>
            <person name="Yu H."/>
            <person name="Cui Y."/>
            <person name="Wang N."/>
            <person name="Chen C."/>
            <person name="Wu H."/>
            <person name="Zhao Y."/>
            <person name="Zhang J."/>
            <person name="Li Y."/>
            <person name="Zhou W."/>
            <person name="Zhang B."/>
            <person name="Hu W."/>
            <person name="Eijk M."/>
            <person name="Tang J."/>
            <person name="Witsenboer H."/>
            <person name="Zhao S."/>
            <person name="Li Z."/>
            <person name="Zhang A."/>
            <person name="Wang D."/>
            <person name="Liang C."/>
        </authorList>
    </citation>
    <scope>NUCLEOTIDE SEQUENCE [LARGE SCALE GENOMIC DNA]</scope>
    <source>
        <strain evidence="18">cv. G1812</strain>
    </source>
</reference>
<keyword evidence="2 16" id="KW-0723">Serine/threonine-protein kinase</keyword>
<dbReference type="Pfam" id="PF07714">
    <property type="entry name" value="PK_Tyr_Ser-Thr"/>
    <property type="match status" value="1"/>
</dbReference>
<keyword evidence="5" id="KW-0812">Transmembrane</keyword>
<evidence type="ECO:0000256" key="7">
    <source>
        <dbReference type="ARBA" id="ARBA00022737"/>
    </source>
</evidence>
<evidence type="ECO:0000256" key="9">
    <source>
        <dbReference type="ARBA" id="ARBA00022777"/>
    </source>
</evidence>
<dbReference type="InterPro" id="IPR017441">
    <property type="entry name" value="Protein_kinase_ATP_BS"/>
</dbReference>
<sequence>MLSLQVLRVATNNFSEENVLGRGGFGIVYKGVLHDGTIIAVKRMLSTVISNEPIDQFQAEIAILKVQHRHLVSILGYSVEDNERLLVYEHMPNGSMSKHLFRWKLLGLEPLSWKKRLSIALDVARGMEYLHSLAQHCFIHMDLKPANILLGDDFRAKVVDFG</sequence>
<keyword evidence="3" id="KW-0433">Leucine-rich repeat</keyword>
<evidence type="ECO:0000313" key="18">
    <source>
        <dbReference type="EnsemblPlants" id="TuG1812G0200000066.01.T01.cds265592"/>
    </source>
</evidence>
<dbReference type="SMART" id="SM00220">
    <property type="entry name" value="S_TKc"/>
    <property type="match status" value="1"/>
</dbReference>
<dbReference type="GO" id="GO:0004674">
    <property type="term" value="F:protein serine/threonine kinase activity"/>
    <property type="evidence" value="ECO:0007669"/>
    <property type="project" value="UniProtKB-KW"/>
</dbReference>
<keyword evidence="11" id="KW-1133">Transmembrane helix</keyword>
<evidence type="ECO:0000256" key="12">
    <source>
        <dbReference type="ARBA" id="ARBA00023136"/>
    </source>
</evidence>
<organism evidence="18 19">
    <name type="scientific">Triticum urartu</name>
    <name type="common">Red wild einkorn</name>
    <name type="synonym">Crithodium urartu</name>
    <dbReference type="NCBI Taxonomy" id="4572"/>
    <lineage>
        <taxon>Eukaryota</taxon>
        <taxon>Viridiplantae</taxon>
        <taxon>Streptophyta</taxon>
        <taxon>Embryophyta</taxon>
        <taxon>Tracheophyta</taxon>
        <taxon>Spermatophyta</taxon>
        <taxon>Magnoliopsida</taxon>
        <taxon>Liliopsida</taxon>
        <taxon>Poales</taxon>
        <taxon>Poaceae</taxon>
        <taxon>BOP clade</taxon>
        <taxon>Pooideae</taxon>
        <taxon>Triticodae</taxon>
        <taxon>Triticeae</taxon>
        <taxon>Triticinae</taxon>
        <taxon>Triticum</taxon>
    </lineage>
</organism>
<protein>
    <recommendedName>
        <fullName evidence="17">Protein kinase domain-containing protein</fullName>
    </recommendedName>
</protein>
<evidence type="ECO:0000256" key="8">
    <source>
        <dbReference type="ARBA" id="ARBA00022741"/>
    </source>
</evidence>
<keyword evidence="8 15" id="KW-0547">Nucleotide-binding</keyword>
<keyword evidence="14" id="KW-0325">Glycoprotein</keyword>
<dbReference type="AlphaFoldDB" id="A0A8R7TBG2"/>
<name>A0A8R7TBG2_TRIUA</name>
<evidence type="ECO:0000256" key="15">
    <source>
        <dbReference type="PROSITE-ProRule" id="PRU10141"/>
    </source>
</evidence>
<reference evidence="18" key="3">
    <citation type="submission" date="2022-06" db="UniProtKB">
        <authorList>
            <consortium name="EnsemblPlants"/>
        </authorList>
    </citation>
    <scope>IDENTIFICATION</scope>
</reference>
<comment type="subcellular location">
    <subcellularLocation>
        <location evidence="1">Membrane</location>
        <topology evidence="1">Single-pass membrane protein</topology>
    </subcellularLocation>
</comment>
<evidence type="ECO:0000256" key="3">
    <source>
        <dbReference type="ARBA" id="ARBA00022614"/>
    </source>
</evidence>
<comment type="similarity">
    <text evidence="16">Belongs to the protein kinase superfamily.</text>
</comment>
<dbReference type="PROSITE" id="PS00108">
    <property type="entry name" value="PROTEIN_KINASE_ST"/>
    <property type="match status" value="1"/>
</dbReference>
<evidence type="ECO:0000313" key="19">
    <source>
        <dbReference type="Proteomes" id="UP000015106"/>
    </source>
</evidence>
<keyword evidence="19" id="KW-1185">Reference proteome</keyword>
<dbReference type="GO" id="GO:0005524">
    <property type="term" value="F:ATP binding"/>
    <property type="evidence" value="ECO:0007669"/>
    <property type="project" value="UniProtKB-UniRule"/>
</dbReference>
<dbReference type="InterPro" id="IPR011009">
    <property type="entry name" value="Kinase-like_dom_sf"/>
</dbReference>
<evidence type="ECO:0000256" key="2">
    <source>
        <dbReference type="ARBA" id="ARBA00022527"/>
    </source>
</evidence>
<evidence type="ECO:0000256" key="6">
    <source>
        <dbReference type="ARBA" id="ARBA00022729"/>
    </source>
</evidence>
<keyword evidence="13" id="KW-0675">Receptor</keyword>
<feature type="binding site" evidence="15">
    <location>
        <position position="42"/>
    </location>
    <ligand>
        <name>ATP</name>
        <dbReference type="ChEBI" id="CHEBI:30616"/>
    </ligand>
</feature>
<keyword evidence="6" id="KW-0732">Signal</keyword>
<keyword evidence="4" id="KW-0808">Transferase</keyword>
<keyword evidence="9" id="KW-0418">Kinase</keyword>
<keyword evidence="7" id="KW-0677">Repeat</keyword>
<keyword evidence="12" id="KW-0472">Membrane</keyword>
<evidence type="ECO:0000256" key="16">
    <source>
        <dbReference type="RuleBase" id="RU000304"/>
    </source>
</evidence>
<proteinExistence type="inferred from homology"/>
<dbReference type="PROSITE" id="PS00107">
    <property type="entry name" value="PROTEIN_KINASE_ATP"/>
    <property type="match status" value="1"/>
</dbReference>
<evidence type="ECO:0000256" key="13">
    <source>
        <dbReference type="ARBA" id="ARBA00023170"/>
    </source>
</evidence>
<dbReference type="Gene3D" id="1.10.510.10">
    <property type="entry name" value="Transferase(Phosphotransferase) domain 1"/>
    <property type="match status" value="1"/>
</dbReference>
<evidence type="ECO:0000256" key="10">
    <source>
        <dbReference type="ARBA" id="ARBA00022840"/>
    </source>
</evidence>
<dbReference type="InterPro" id="IPR052422">
    <property type="entry name" value="Auxin_Ser/Thr_Kinase"/>
</dbReference>
<dbReference type="Gene3D" id="3.30.200.20">
    <property type="entry name" value="Phosphorylase Kinase, domain 1"/>
    <property type="match status" value="1"/>
</dbReference>